<proteinExistence type="predicted"/>
<dbReference type="AlphaFoldDB" id="A0A9P9X4U6"/>
<evidence type="ECO:0000256" key="1">
    <source>
        <dbReference type="SAM" id="MobiDB-lite"/>
    </source>
</evidence>
<dbReference type="EMBL" id="SDAQ01000122">
    <property type="protein sequence ID" value="KAI3536539.1"/>
    <property type="molecule type" value="Genomic_DNA"/>
</dbReference>
<gene>
    <name evidence="2" type="ORF">CABS02_12481</name>
</gene>
<comment type="caution">
    <text evidence="2">The sequence shown here is derived from an EMBL/GenBank/DDBJ whole genome shotgun (WGS) entry which is preliminary data.</text>
</comment>
<accession>A0A9P9X4U6</accession>
<reference evidence="2" key="1">
    <citation type="submission" date="2019-01" db="EMBL/GenBank/DDBJ databases">
        <title>Colletotrichum abscissum LGMF1257.</title>
        <authorList>
            <person name="Baroncelli R."/>
        </authorList>
    </citation>
    <scope>NUCLEOTIDE SEQUENCE</scope>
    <source>
        <strain evidence="2">Ca142</strain>
    </source>
</reference>
<dbReference type="OrthoDB" id="10425558at2759"/>
<evidence type="ECO:0000313" key="3">
    <source>
        <dbReference type="Proteomes" id="UP001056436"/>
    </source>
</evidence>
<evidence type="ECO:0000313" key="2">
    <source>
        <dbReference type="EMBL" id="KAI3536539.1"/>
    </source>
</evidence>
<keyword evidence="3" id="KW-1185">Reference proteome</keyword>
<sequence length="39" mass="4601">MRTRQSESISHRMRAIGRQRPGMQCCPGPWTMLELLTWV</sequence>
<organism evidence="2 3">
    <name type="scientific">Colletotrichum abscissum</name>
    <dbReference type="NCBI Taxonomy" id="1671311"/>
    <lineage>
        <taxon>Eukaryota</taxon>
        <taxon>Fungi</taxon>
        <taxon>Dikarya</taxon>
        <taxon>Ascomycota</taxon>
        <taxon>Pezizomycotina</taxon>
        <taxon>Sordariomycetes</taxon>
        <taxon>Hypocreomycetidae</taxon>
        <taxon>Glomerellales</taxon>
        <taxon>Glomerellaceae</taxon>
        <taxon>Colletotrichum</taxon>
        <taxon>Colletotrichum acutatum species complex</taxon>
    </lineage>
</organism>
<protein>
    <submittedName>
        <fullName evidence="2">Uncharacterized protein</fullName>
    </submittedName>
</protein>
<dbReference type="Proteomes" id="UP001056436">
    <property type="component" value="Unassembled WGS sequence"/>
</dbReference>
<name>A0A9P9X4U6_9PEZI</name>
<feature type="region of interest" description="Disordered" evidence="1">
    <location>
        <begin position="1"/>
        <end position="22"/>
    </location>
</feature>